<evidence type="ECO:0000256" key="2">
    <source>
        <dbReference type="ARBA" id="ARBA00005689"/>
    </source>
</evidence>
<feature type="binding site" evidence="8">
    <location>
        <position position="286"/>
    </location>
    <ligand>
        <name>NAD(+)</name>
        <dbReference type="ChEBI" id="CHEBI:57540"/>
    </ligand>
</feature>
<dbReference type="InterPro" id="IPR007698">
    <property type="entry name" value="AlaDH/PNT_NAD(H)-bd"/>
</dbReference>
<dbReference type="SMART" id="SM01002">
    <property type="entry name" value="AlaDh_PNT_C"/>
    <property type="match status" value="1"/>
</dbReference>
<dbReference type="PIRSF" id="PIRSF000183">
    <property type="entry name" value="Alanine_dh"/>
    <property type="match status" value="1"/>
</dbReference>
<evidence type="ECO:0000256" key="5">
    <source>
        <dbReference type="PIRNR" id="PIRNR000183"/>
    </source>
</evidence>
<organism evidence="11 12">
    <name type="scientific">Agrococcus carbonis</name>
    <dbReference type="NCBI Taxonomy" id="684552"/>
    <lineage>
        <taxon>Bacteria</taxon>
        <taxon>Bacillati</taxon>
        <taxon>Actinomycetota</taxon>
        <taxon>Actinomycetes</taxon>
        <taxon>Micrococcales</taxon>
        <taxon>Microbacteriaceae</taxon>
        <taxon>Agrococcus</taxon>
    </lineage>
</organism>
<dbReference type="SUPFAM" id="SSF52283">
    <property type="entry name" value="Formate/glycerate dehydrogenase catalytic domain-like"/>
    <property type="match status" value="1"/>
</dbReference>
<dbReference type="InterPro" id="IPR007886">
    <property type="entry name" value="AlaDH/PNT_N"/>
</dbReference>
<evidence type="ECO:0000256" key="6">
    <source>
        <dbReference type="PIRSR" id="PIRSR000183-1"/>
    </source>
</evidence>
<feature type="binding site" evidence="8">
    <location>
        <begin position="246"/>
        <end position="247"/>
    </location>
    <ligand>
        <name>NAD(+)</name>
        <dbReference type="ChEBI" id="CHEBI:57540"/>
    </ligand>
</feature>
<feature type="binding site" evidence="8">
    <location>
        <begin position="274"/>
        <end position="277"/>
    </location>
    <ligand>
        <name>NAD(+)</name>
        <dbReference type="ChEBI" id="CHEBI:57540"/>
    </ligand>
</feature>
<keyword evidence="8" id="KW-0547">Nucleotide-binding</keyword>
<feature type="binding site" evidence="8">
    <location>
        <position position="141"/>
    </location>
    <ligand>
        <name>NAD(+)</name>
        <dbReference type="ChEBI" id="CHEBI:57540"/>
    </ligand>
</feature>
<dbReference type="SUPFAM" id="SSF51735">
    <property type="entry name" value="NAD(P)-binding Rossmann-fold domains"/>
    <property type="match status" value="1"/>
</dbReference>
<sequence>MTPVNQKESVVQIGVVKEIKPREERVGMTPAGAADLVRSGSTVLVESGAGARAGFDDELYLAAGADIVSREDAWAAGTVVKVKEPIAEEYGFLRQDLTLFTYLHLAADRPLTEALLAAGTLGIAYETVADSTGLPLLQPMSEIAGRLAAHAAATHMMRHGGGPGLLLGGSPGVAPARVVIIGGGAVGTQAALLALGMQAEVTILEMSPARIRQLDSLLDGRARVLMSDVATVESELAQADVVIGAVLVPGRAAPKVVSRAQLSLLRPGALLIDVAIDQGGAFETSRPTTYDDPIFEVDGVRHYCVANMPGGVPQTATRALTNATLPYVRRIAQQGAEAAIAADPALALGVNTRAGSIVHQGVADAFPDLPSSVGGGRSAALHR</sequence>
<dbReference type="GO" id="GO:0005886">
    <property type="term" value="C:plasma membrane"/>
    <property type="evidence" value="ECO:0007669"/>
    <property type="project" value="TreeGrafter"/>
</dbReference>
<evidence type="ECO:0000259" key="10">
    <source>
        <dbReference type="SMART" id="SM01003"/>
    </source>
</evidence>
<dbReference type="GO" id="GO:0000166">
    <property type="term" value="F:nucleotide binding"/>
    <property type="evidence" value="ECO:0007669"/>
    <property type="project" value="UniProtKB-KW"/>
</dbReference>
<accession>A0A1H1NCN4</accession>
<comment type="catalytic activity">
    <reaction evidence="5">
        <text>L-alanine + NAD(+) + H2O = pyruvate + NH4(+) + NADH + H(+)</text>
        <dbReference type="Rhea" id="RHEA:18405"/>
        <dbReference type="ChEBI" id="CHEBI:15361"/>
        <dbReference type="ChEBI" id="CHEBI:15377"/>
        <dbReference type="ChEBI" id="CHEBI:15378"/>
        <dbReference type="ChEBI" id="CHEBI:28938"/>
        <dbReference type="ChEBI" id="CHEBI:57540"/>
        <dbReference type="ChEBI" id="CHEBI:57945"/>
        <dbReference type="ChEBI" id="CHEBI:57972"/>
        <dbReference type="EC" id="1.4.1.1"/>
    </reaction>
</comment>
<name>A0A1H1NCN4_9MICO</name>
<dbReference type="GO" id="GO:0042853">
    <property type="term" value="P:L-alanine catabolic process"/>
    <property type="evidence" value="ECO:0007669"/>
    <property type="project" value="UniProtKB-UniPathway"/>
</dbReference>
<keyword evidence="5 8" id="KW-0520">NAD</keyword>
<feature type="binding site" evidence="8">
    <location>
        <begin position="305"/>
        <end position="308"/>
    </location>
    <ligand>
        <name>NAD(+)</name>
        <dbReference type="ChEBI" id="CHEBI:57540"/>
    </ligand>
</feature>
<evidence type="ECO:0000256" key="8">
    <source>
        <dbReference type="PIRSR" id="PIRSR000183-3"/>
    </source>
</evidence>
<evidence type="ECO:0000313" key="12">
    <source>
        <dbReference type="Proteomes" id="UP000199649"/>
    </source>
</evidence>
<dbReference type="PANTHER" id="PTHR42795:SF1">
    <property type="entry name" value="ALANINE DEHYDROGENASE"/>
    <property type="match status" value="1"/>
</dbReference>
<dbReference type="PANTHER" id="PTHR42795">
    <property type="entry name" value="ALANINE DEHYDROGENASE"/>
    <property type="match status" value="1"/>
</dbReference>
<feature type="binding site" evidence="8">
    <location>
        <position position="227"/>
    </location>
    <ligand>
        <name>NAD(+)</name>
        <dbReference type="ChEBI" id="CHEBI:57540"/>
    </ligand>
</feature>
<gene>
    <name evidence="11" type="ORF">SAMN04489719_1235</name>
</gene>
<evidence type="ECO:0000256" key="1">
    <source>
        <dbReference type="ARBA" id="ARBA00005206"/>
    </source>
</evidence>
<evidence type="ECO:0000313" key="11">
    <source>
        <dbReference type="EMBL" id="SDR96703.1"/>
    </source>
</evidence>
<feature type="active site" description="Proton donor/acceptor" evidence="6">
    <location>
        <position position="277"/>
    </location>
</feature>
<comment type="similarity">
    <text evidence="2 5">Belongs to the AlaDH/PNT family.</text>
</comment>
<feature type="binding site" evidence="7">
    <location>
        <position position="25"/>
    </location>
    <ligand>
        <name>substrate</name>
    </ligand>
</feature>
<dbReference type="InterPro" id="IPR008141">
    <property type="entry name" value="Ala_DH"/>
</dbReference>
<feature type="binding site" evidence="8">
    <location>
        <position position="210"/>
    </location>
    <ligand>
        <name>NAD(+)</name>
        <dbReference type="ChEBI" id="CHEBI:57540"/>
    </ligand>
</feature>
<proteinExistence type="inferred from homology"/>
<dbReference type="Gene3D" id="3.40.50.720">
    <property type="entry name" value="NAD(P)-binding Rossmann-like Domain"/>
    <property type="match status" value="2"/>
</dbReference>
<evidence type="ECO:0000256" key="3">
    <source>
        <dbReference type="ARBA" id="ARBA00012897"/>
    </source>
</evidence>
<reference evidence="12" key="1">
    <citation type="submission" date="2016-10" db="EMBL/GenBank/DDBJ databases">
        <authorList>
            <person name="Varghese N."/>
            <person name="Submissions S."/>
        </authorList>
    </citation>
    <scope>NUCLEOTIDE SEQUENCE [LARGE SCALE GENOMIC DNA]</scope>
    <source>
        <strain evidence="12">DSM 22965</strain>
    </source>
</reference>
<dbReference type="SMART" id="SM01003">
    <property type="entry name" value="AlaDh_PNT_N"/>
    <property type="match status" value="1"/>
</dbReference>
<protein>
    <recommendedName>
        <fullName evidence="3 5">Alanine dehydrogenase</fullName>
        <ecNumber evidence="3 5">1.4.1.1</ecNumber>
    </recommendedName>
</protein>
<comment type="function">
    <text evidence="5">Catalyzes the reversible reductive amination of pyruvate to L-alanine.</text>
</comment>
<dbReference type="AlphaFoldDB" id="A0A1H1NCN4"/>
<dbReference type="UniPathway" id="UPA00527">
    <property type="reaction ID" value="UER00585"/>
</dbReference>
<dbReference type="EMBL" id="LT629734">
    <property type="protein sequence ID" value="SDR96703.1"/>
    <property type="molecule type" value="Genomic_DNA"/>
</dbReference>
<feature type="active site" description="Proton donor/acceptor" evidence="6">
    <location>
        <position position="104"/>
    </location>
</feature>
<dbReference type="Pfam" id="PF01262">
    <property type="entry name" value="AlaDh_PNT_C"/>
    <property type="match status" value="1"/>
</dbReference>
<keyword evidence="12" id="KW-1185">Reference proteome</keyword>
<dbReference type="InterPro" id="IPR036291">
    <property type="entry name" value="NAD(P)-bd_dom_sf"/>
</dbReference>
<dbReference type="STRING" id="684552.SAMN04489719_1235"/>
<evidence type="ECO:0000256" key="7">
    <source>
        <dbReference type="PIRSR" id="PIRSR000183-2"/>
    </source>
</evidence>
<evidence type="ECO:0000259" key="9">
    <source>
        <dbReference type="SMART" id="SM01002"/>
    </source>
</evidence>
<feature type="domain" description="Alanine dehydrogenase/pyridine nucleotide transhydrogenase NAD(H)-binding" evidence="9">
    <location>
        <begin position="156"/>
        <end position="304"/>
    </location>
</feature>
<dbReference type="Proteomes" id="UP000199649">
    <property type="component" value="Chromosome I"/>
</dbReference>
<feature type="binding site" evidence="7">
    <location>
        <position position="83"/>
    </location>
    <ligand>
        <name>substrate</name>
    </ligand>
</feature>
<keyword evidence="4 5" id="KW-0560">Oxidoreductase</keyword>
<dbReference type="GO" id="GO:0000286">
    <property type="term" value="F:alanine dehydrogenase activity"/>
    <property type="evidence" value="ECO:0007669"/>
    <property type="project" value="UniProtKB-UniRule"/>
</dbReference>
<dbReference type="NCBIfam" id="TIGR00518">
    <property type="entry name" value="alaDH"/>
    <property type="match status" value="1"/>
</dbReference>
<feature type="domain" description="Alanine dehydrogenase/pyridine nucleotide transhydrogenase N-terminal" evidence="10">
    <location>
        <begin position="14"/>
        <end position="144"/>
    </location>
</feature>
<dbReference type="EC" id="1.4.1.1" evidence="3 5"/>
<comment type="pathway">
    <text evidence="1 5">Amino-acid degradation; L-alanine degradation via dehydrogenase pathway; NH(3) and pyruvate from L-alanine: step 1/1.</text>
</comment>
<evidence type="ECO:0000256" key="4">
    <source>
        <dbReference type="ARBA" id="ARBA00023002"/>
    </source>
</evidence>
<dbReference type="CDD" id="cd05305">
    <property type="entry name" value="L-AlaDH"/>
    <property type="match status" value="1"/>
</dbReference>
<dbReference type="Pfam" id="PF05222">
    <property type="entry name" value="AlaDh_PNT_N"/>
    <property type="match status" value="1"/>
</dbReference>